<evidence type="ECO:0000259" key="8">
    <source>
        <dbReference type="Pfam" id="PF22691"/>
    </source>
</evidence>
<dbReference type="InterPro" id="IPR002155">
    <property type="entry name" value="Thiolase"/>
</dbReference>
<sequence length="411" mass="44070">MSEIFVVGVGMTPFGKMLDRSVKDLTRQAVEVAMSDASTSADSIGSLFFSNSTQSIMEGQHMIPGQIALRELGFQRKPIFNVENACAGGTSAFHLAYVDLLAGQCDVALAVGVEKMVHTDKALSLSIFDGAWDVATRDETFEILSALGQDMAIPEPYENATGNRSVFMDMYASIARHHMAKFGLTQRQIAIVAAKNHQHSIQNPFAQYQNAVSVEEVLSSRVIAWPLTLPMCAPVSDGAAAVILCRKEALHKFDRSRAIRIDASVIGGGTDRDPRDTSKHIGRLAAIEAYERAGMEPSDMHLAEVHDASAFAEILQTENLGFCDIGEGGRLAESGATTIGGRIPVNPSGGLISRGHPISATGLAQIHELVMQLREEAGPRQVDGARVAIAENGGGFYKYEEAVAAITILSR</sequence>
<dbReference type="PANTHER" id="PTHR42870">
    <property type="entry name" value="ACETYL-COA C-ACETYLTRANSFERASE"/>
    <property type="match status" value="1"/>
</dbReference>
<evidence type="ECO:0000259" key="7">
    <source>
        <dbReference type="Pfam" id="PF00108"/>
    </source>
</evidence>
<feature type="domain" description="Thiolase N-terminal" evidence="7">
    <location>
        <begin position="4"/>
        <end position="247"/>
    </location>
</feature>
<protein>
    <recommendedName>
        <fullName evidence="1">propanoyl-CoA C-acyltransferase</fullName>
        <ecNumber evidence="1">2.3.1.176</ecNumber>
    </recommendedName>
    <alternativeName>
        <fullName evidence="6">Propanoyl-CoA C-acyltransferase</fullName>
    </alternativeName>
</protein>
<accession>A0A248UEE5</accession>
<dbReference type="EC" id="2.3.1.176" evidence="1"/>
<dbReference type="GO" id="GO:0008289">
    <property type="term" value="F:lipid binding"/>
    <property type="evidence" value="ECO:0007669"/>
    <property type="project" value="UniProtKB-KW"/>
</dbReference>
<dbReference type="InterPro" id="IPR020613">
    <property type="entry name" value="Thiolase_CS"/>
</dbReference>
<dbReference type="AlphaFoldDB" id="A0A248UEE5"/>
<dbReference type="InterPro" id="IPR055140">
    <property type="entry name" value="Thiolase_C_2"/>
</dbReference>
<evidence type="ECO:0000256" key="6">
    <source>
        <dbReference type="ARBA" id="ARBA00032316"/>
    </source>
</evidence>
<keyword evidence="4" id="KW-0445">Lipid transport</keyword>
<organism evidence="9 10">
    <name type="scientific">Ochrobactrum quorumnocens</name>
    <dbReference type="NCBI Taxonomy" id="271865"/>
    <lineage>
        <taxon>Bacteria</taxon>
        <taxon>Pseudomonadati</taxon>
        <taxon>Pseudomonadota</taxon>
        <taxon>Alphaproteobacteria</taxon>
        <taxon>Hyphomicrobiales</taxon>
        <taxon>Brucellaceae</taxon>
        <taxon>Brucella/Ochrobactrum group</taxon>
        <taxon>Ochrobactrum</taxon>
    </lineage>
</organism>
<dbReference type="KEGG" id="och:CES85_5714"/>
<evidence type="ECO:0000256" key="2">
    <source>
        <dbReference type="ARBA" id="ARBA00022448"/>
    </source>
</evidence>
<evidence type="ECO:0000256" key="3">
    <source>
        <dbReference type="ARBA" id="ARBA00022679"/>
    </source>
</evidence>
<evidence type="ECO:0000256" key="4">
    <source>
        <dbReference type="ARBA" id="ARBA00023055"/>
    </source>
</evidence>
<dbReference type="Proteomes" id="UP000215256">
    <property type="component" value="Chromosome 2"/>
</dbReference>
<dbReference type="OrthoDB" id="9790314at2"/>
<evidence type="ECO:0000313" key="9">
    <source>
        <dbReference type="EMBL" id="ASV84910.1"/>
    </source>
</evidence>
<keyword evidence="2" id="KW-0813">Transport</keyword>
<dbReference type="PIRSF" id="PIRSF000429">
    <property type="entry name" value="Ac-CoA_Ac_transf"/>
    <property type="match status" value="1"/>
</dbReference>
<dbReference type="PANTHER" id="PTHR42870:SF1">
    <property type="entry name" value="NON-SPECIFIC LIPID-TRANSFER PROTEIN-LIKE 2"/>
    <property type="match status" value="1"/>
</dbReference>
<dbReference type="InterPro" id="IPR016039">
    <property type="entry name" value="Thiolase-like"/>
</dbReference>
<dbReference type="InterPro" id="IPR020616">
    <property type="entry name" value="Thiolase_N"/>
</dbReference>
<keyword evidence="3" id="KW-0808">Transferase</keyword>
<gene>
    <name evidence="9" type="ORF">CES85_5714</name>
</gene>
<dbReference type="CDD" id="cd00829">
    <property type="entry name" value="SCP-x_thiolase"/>
    <property type="match status" value="1"/>
</dbReference>
<feature type="domain" description="Thiolase C-terminal" evidence="8">
    <location>
        <begin position="282"/>
        <end position="400"/>
    </location>
</feature>
<dbReference type="PROSITE" id="PS00737">
    <property type="entry name" value="THIOLASE_2"/>
    <property type="match status" value="1"/>
</dbReference>
<dbReference type="GO" id="GO:0003988">
    <property type="term" value="F:acetyl-CoA C-acyltransferase activity"/>
    <property type="evidence" value="ECO:0007669"/>
    <property type="project" value="UniProtKB-ARBA"/>
</dbReference>
<reference evidence="9 10" key="1">
    <citation type="submission" date="2017-07" db="EMBL/GenBank/DDBJ databases">
        <title>Phylogenetic study on the rhizospheric bacterium Ochrobactrum sp. A44.</title>
        <authorList>
            <person name="Krzyzanowska D.M."/>
            <person name="Ossowicki A."/>
            <person name="Rajewska M."/>
            <person name="Maciag T."/>
            <person name="Kaczynski Z."/>
            <person name="Czerwicka M."/>
            <person name="Jafra S."/>
        </authorList>
    </citation>
    <scope>NUCLEOTIDE SEQUENCE [LARGE SCALE GENOMIC DNA]</scope>
    <source>
        <strain evidence="9 10">A44</strain>
    </source>
</reference>
<dbReference type="RefSeq" id="WP_095445531.1">
    <property type="nucleotide sequence ID" value="NZ_CP022603.1"/>
</dbReference>
<evidence type="ECO:0000256" key="1">
    <source>
        <dbReference type="ARBA" id="ARBA00012352"/>
    </source>
</evidence>
<dbReference type="SUPFAM" id="SSF53901">
    <property type="entry name" value="Thiolase-like"/>
    <property type="match status" value="2"/>
</dbReference>
<name>A0A248UEE5_9HYPH</name>
<evidence type="ECO:0000313" key="10">
    <source>
        <dbReference type="Proteomes" id="UP000215256"/>
    </source>
</evidence>
<dbReference type="Pfam" id="PF00108">
    <property type="entry name" value="Thiolase_N"/>
    <property type="match status" value="1"/>
</dbReference>
<dbReference type="GO" id="GO:0006869">
    <property type="term" value="P:lipid transport"/>
    <property type="evidence" value="ECO:0007669"/>
    <property type="project" value="UniProtKB-KW"/>
</dbReference>
<dbReference type="Pfam" id="PF22691">
    <property type="entry name" value="Thiolase_C_1"/>
    <property type="match status" value="1"/>
</dbReference>
<dbReference type="Gene3D" id="3.40.47.10">
    <property type="match status" value="1"/>
</dbReference>
<dbReference type="EMBL" id="CP022603">
    <property type="protein sequence ID" value="ASV84910.1"/>
    <property type="molecule type" value="Genomic_DNA"/>
</dbReference>
<evidence type="ECO:0000256" key="5">
    <source>
        <dbReference type="ARBA" id="ARBA00023121"/>
    </source>
</evidence>
<proteinExistence type="predicted"/>
<keyword evidence="5" id="KW-0446">Lipid-binding</keyword>